<evidence type="ECO:0000259" key="7">
    <source>
        <dbReference type="Pfam" id="PF04932"/>
    </source>
</evidence>
<dbReference type="Pfam" id="PF04932">
    <property type="entry name" value="Wzy_C"/>
    <property type="match status" value="1"/>
</dbReference>
<dbReference type="EMBL" id="BSUO01000001">
    <property type="protein sequence ID" value="GMA40690.1"/>
    <property type="molecule type" value="Genomic_DNA"/>
</dbReference>
<dbReference type="Proteomes" id="UP001157126">
    <property type="component" value="Unassembled WGS sequence"/>
</dbReference>
<evidence type="ECO:0000256" key="2">
    <source>
        <dbReference type="ARBA" id="ARBA00022692"/>
    </source>
</evidence>
<evidence type="ECO:0000313" key="9">
    <source>
        <dbReference type="Proteomes" id="UP001157126"/>
    </source>
</evidence>
<feature type="region of interest" description="Disordered" evidence="5">
    <location>
        <begin position="208"/>
        <end position="231"/>
    </location>
</feature>
<gene>
    <name evidence="8" type="ORF">GCM10025883_27350</name>
</gene>
<dbReference type="InterPro" id="IPR051533">
    <property type="entry name" value="WaaL-like"/>
</dbReference>
<keyword evidence="4 6" id="KW-0472">Membrane</keyword>
<evidence type="ECO:0000256" key="4">
    <source>
        <dbReference type="ARBA" id="ARBA00023136"/>
    </source>
</evidence>
<keyword evidence="9" id="KW-1185">Reference proteome</keyword>
<keyword evidence="2 6" id="KW-0812">Transmembrane</keyword>
<dbReference type="PANTHER" id="PTHR37422">
    <property type="entry name" value="TEICHURONIC ACID BIOSYNTHESIS PROTEIN TUAE"/>
    <property type="match status" value="1"/>
</dbReference>
<evidence type="ECO:0000256" key="5">
    <source>
        <dbReference type="SAM" id="MobiDB-lite"/>
    </source>
</evidence>
<evidence type="ECO:0000256" key="3">
    <source>
        <dbReference type="ARBA" id="ARBA00022989"/>
    </source>
</evidence>
<evidence type="ECO:0000313" key="8">
    <source>
        <dbReference type="EMBL" id="GMA40690.1"/>
    </source>
</evidence>
<dbReference type="PANTHER" id="PTHR37422:SF13">
    <property type="entry name" value="LIPOPOLYSACCHARIDE BIOSYNTHESIS PROTEIN PA4999-RELATED"/>
    <property type="match status" value="1"/>
</dbReference>
<sequence length="231" mass="25108">MRRRKLVVLGRYMAVMTLALVLALTGASAGLFGDQGRVAAERLYSATQASALTDNSLEDRLQENEAALKTIQEHPVLGIGITREFGILGRIPDPIDENFSLYGPQRFIHQSYLGLWMWFGIPGVAAIGWLAVALVGMGRRILSVGTVARHAPIAALAGLIVLGVSSTFQTNIMYPPAHLALGLGLAYIETWWRGRAASITARQDVRGRAVQPRMNEAPDASQRKTPTQIVH</sequence>
<evidence type="ECO:0000256" key="1">
    <source>
        <dbReference type="ARBA" id="ARBA00004141"/>
    </source>
</evidence>
<feature type="transmembrane region" description="Helical" evidence="6">
    <location>
        <begin position="115"/>
        <end position="135"/>
    </location>
</feature>
<comment type="caution">
    <text evidence="8">The sequence shown here is derived from an EMBL/GenBank/DDBJ whole genome shotgun (WGS) entry which is preliminary data.</text>
</comment>
<feature type="domain" description="O-antigen ligase-related" evidence="7">
    <location>
        <begin position="4"/>
        <end position="126"/>
    </location>
</feature>
<feature type="transmembrane region" description="Helical" evidence="6">
    <location>
        <begin position="147"/>
        <end position="166"/>
    </location>
</feature>
<name>A0ABQ6IRY4_9MICO</name>
<proteinExistence type="predicted"/>
<accession>A0ABQ6IRY4</accession>
<comment type="subcellular location">
    <subcellularLocation>
        <location evidence="1">Membrane</location>
        <topology evidence="1">Multi-pass membrane protein</topology>
    </subcellularLocation>
</comment>
<protein>
    <recommendedName>
        <fullName evidence="7">O-antigen ligase-related domain-containing protein</fullName>
    </recommendedName>
</protein>
<dbReference type="InterPro" id="IPR007016">
    <property type="entry name" value="O-antigen_ligase-rel_domated"/>
</dbReference>
<reference evidence="9" key="1">
    <citation type="journal article" date="2019" name="Int. J. Syst. Evol. Microbiol.">
        <title>The Global Catalogue of Microorganisms (GCM) 10K type strain sequencing project: providing services to taxonomists for standard genome sequencing and annotation.</title>
        <authorList>
            <consortium name="The Broad Institute Genomics Platform"/>
            <consortium name="The Broad Institute Genome Sequencing Center for Infectious Disease"/>
            <person name="Wu L."/>
            <person name="Ma J."/>
        </authorList>
    </citation>
    <scope>NUCLEOTIDE SEQUENCE [LARGE SCALE GENOMIC DNA]</scope>
    <source>
        <strain evidence="9">NBRC 113072</strain>
    </source>
</reference>
<organism evidence="8 9">
    <name type="scientific">Mobilicoccus caccae</name>
    <dbReference type="NCBI Taxonomy" id="1859295"/>
    <lineage>
        <taxon>Bacteria</taxon>
        <taxon>Bacillati</taxon>
        <taxon>Actinomycetota</taxon>
        <taxon>Actinomycetes</taxon>
        <taxon>Micrococcales</taxon>
        <taxon>Dermatophilaceae</taxon>
        <taxon>Mobilicoccus</taxon>
    </lineage>
</organism>
<keyword evidence="3 6" id="KW-1133">Transmembrane helix</keyword>
<evidence type="ECO:0000256" key="6">
    <source>
        <dbReference type="SAM" id="Phobius"/>
    </source>
</evidence>